<protein>
    <submittedName>
        <fullName evidence="5">ATP--cob(I)alamin adenosyltransferase</fullName>
    </submittedName>
</protein>
<dbReference type="GO" id="GO:0005524">
    <property type="term" value="F:ATP binding"/>
    <property type="evidence" value="ECO:0007669"/>
    <property type="project" value="UniProtKB-KW"/>
</dbReference>
<keyword evidence="1" id="KW-0808">Transferase</keyword>
<dbReference type="Gene3D" id="1.20.1200.10">
    <property type="entry name" value="Cobalamin adenosyltransferase-like"/>
    <property type="match status" value="1"/>
</dbReference>
<dbReference type="GO" id="GO:0016740">
    <property type="term" value="F:transferase activity"/>
    <property type="evidence" value="ECO:0007669"/>
    <property type="project" value="UniProtKB-KW"/>
</dbReference>
<evidence type="ECO:0000256" key="1">
    <source>
        <dbReference type="ARBA" id="ARBA00022679"/>
    </source>
</evidence>
<keyword evidence="6" id="KW-1185">Reference proteome</keyword>
<keyword evidence="2" id="KW-0547">Nucleotide-binding</keyword>
<dbReference type="InterPro" id="IPR016030">
    <property type="entry name" value="CblAdoTrfase-like"/>
</dbReference>
<dbReference type="InterPro" id="IPR036451">
    <property type="entry name" value="CblAdoTrfase-like_sf"/>
</dbReference>
<dbReference type="EMBL" id="JACRSU010000001">
    <property type="protein sequence ID" value="MBC8539726.1"/>
    <property type="molecule type" value="Genomic_DNA"/>
</dbReference>
<comment type="caution">
    <text evidence="5">The sequence shown here is derived from an EMBL/GenBank/DDBJ whole genome shotgun (WGS) entry which is preliminary data.</text>
</comment>
<proteinExistence type="predicted"/>
<reference evidence="5" key="1">
    <citation type="submission" date="2020-08" db="EMBL/GenBank/DDBJ databases">
        <title>Genome public.</title>
        <authorList>
            <person name="Liu C."/>
            <person name="Sun Q."/>
        </authorList>
    </citation>
    <scope>NUCLEOTIDE SEQUENCE</scope>
    <source>
        <strain evidence="5">H8</strain>
    </source>
</reference>
<dbReference type="Proteomes" id="UP000611762">
    <property type="component" value="Unassembled WGS sequence"/>
</dbReference>
<evidence type="ECO:0000259" key="4">
    <source>
        <dbReference type="Pfam" id="PF01923"/>
    </source>
</evidence>
<dbReference type="Pfam" id="PF01923">
    <property type="entry name" value="Cob_adeno_trans"/>
    <property type="match status" value="1"/>
</dbReference>
<evidence type="ECO:0000313" key="5">
    <source>
        <dbReference type="EMBL" id="MBC8539726.1"/>
    </source>
</evidence>
<name>A0A926DKW9_9FIRM</name>
<dbReference type="RefSeq" id="WP_249310937.1">
    <property type="nucleotide sequence ID" value="NZ_JACRSU010000001.1"/>
</dbReference>
<sequence length="172" mass="19904">MELYRSPYEAYPFLCDDSDDLRCDFELLTDYMASSAGLLRTMVKDDVLREELLWICELIYHINPTLRTCLTVKPEEIQRLQNAAARLKDECGKRCRLFVLTQGCQAACTAHVLRVQGKSLVRLLYRHCQQGHEVPPALFDIANLLSGYFFYLALKLNEQEGVEEVPYVSRNY</sequence>
<keyword evidence="3" id="KW-0067">ATP-binding</keyword>
<evidence type="ECO:0000256" key="3">
    <source>
        <dbReference type="ARBA" id="ARBA00022840"/>
    </source>
</evidence>
<gene>
    <name evidence="5" type="ORF">H8698_01895</name>
</gene>
<evidence type="ECO:0000256" key="2">
    <source>
        <dbReference type="ARBA" id="ARBA00022741"/>
    </source>
</evidence>
<feature type="domain" description="Cobalamin adenosyltransferase-like" evidence="4">
    <location>
        <begin position="29"/>
        <end position="155"/>
    </location>
</feature>
<evidence type="ECO:0000313" key="6">
    <source>
        <dbReference type="Proteomes" id="UP000611762"/>
    </source>
</evidence>
<organism evidence="5 6">
    <name type="scientific">Congzhengia minquanensis</name>
    <dbReference type="NCBI Taxonomy" id="2763657"/>
    <lineage>
        <taxon>Bacteria</taxon>
        <taxon>Bacillati</taxon>
        <taxon>Bacillota</taxon>
        <taxon>Clostridia</taxon>
        <taxon>Eubacteriales</taxon>
        <taxon>Oscillospiraceae</taxon>
        <taxon>Congzhengia</taxon>
    </lineage>
</organism>
<dbReference type="AlphaFoldDB" id="A0A926DKW9"/>
<accession>A0A926DKW9</accession>
<dbReference type="SUPFAM" id="SSF89028">
    <property type="entry name" value="Cobalamin adenosyltransferase-like"/>
    <property type="match status" value="1"/>
</dbReference>